<feature type="region of interest" description="Disordered" evidence="1">
    <location>
        <begin position="33"/>
        <end position="64"/>
    </location>
</feature>
<gene>
    <name evidence="2" type="ORF">PCOR1329_LOCUS82564</name>
</gene>
<feature type="compositionally biased region" description="Polar residues" evidence="1">
    <location>
        <begin position="36"/>
        <end position="45"/>
    </location>
</feature>
<dbReference type="EMBL" id="CAUYUJ010021890">
    <property type="protein sequence ID" value="CAK0907592.1"/>
    <property type="molecule type" value="Genomic_DNA"/>
</dbReference>
<comment type="caution">
    <text evidence="2">The sequence shown here is derived from an EMBL/GenBank/DDBJ whole genome shotgun (WGS) entry which is preliminary data.</text>
</comment>
<reference evidence="2" key="1">
    <citation type="submission" date="2023-10" db="EMBL/GenBank/DDBJ databases">
        <authorList>
            <person name="Chen Y."/>
            <person name="Shah S."/>
            <person name="Dougan E. K."/>
            <person name="Thang M."/>
            <person name="Chan C."/>
        </authorList>
    </citation>
    <scope>NUCLEOTIDE SEQUENCE [LARGE SCALE GENOMIC DNA]</scope>
</reference>
<organism evidence="2 3">
    <name type="scientific">Prorocentrum cordatum</name>
    <dbReference type="NCBI Taxonomy" id="2364126"/>
    <lineage>
        <taxon>Eukaryota</taxon>
        <taxon>Sar</taxon>
        <taxon>Alveolata</taxon>
        <taxon>Dinophyceae</taxon>
        <taxon>Prorocentrales</taxon>
        <taxon>Prorocentraceae</taxon>
        <taxon>Prorocentrum</taxon>
    </lineage>
</organism>
<evidence type="ECO:0000313" key="3">
    <source>
        <dbReference type="Proteomes" id="UP001189429"/>
    </source>
</evidence>
<feature type="non-terminal residue" evidence="2">
    <location>
        <position position="1"/>
    </location>
</feature>
<evidence type="ECO:0000256" key="1">
    <source>
        <dbReference type="SAM" id="MobiDB-lite"/>
    </source>
</evidence>
<name>A0ABN9Y8R5_9DINO</name>
<keyword evidence="3" id="KW-1185">Reference proteome</keyword>
<accession>A0ABN9Y8R5</accession>
<sequence length="256" mass="26419">FAAVLRTRQAIFGFQTHRQTSDATQMTLHALKNKRATASGSTKAPSSRPPAEKPLVAEASAAKTPVPKASVPKASVAKTPVPKVPVSKVPAVKTPVAKVPVVKVSIAKVPVATSKDAVAKVPVAKAPVAKVGVKVAVAKVAVKVAVAKAPVAKVAAKAAVAKESQSGRPPRPRAGLDFDQMAVQGKLQALNSQGPWKAPHPLDEAVLAALLRIDPARALEILDEAEEQGESLADPSAFALQAASREEQIANPEGDE</sequence>
<proteinExistence type="predicted"/>
<evidence type="ECO:0000313" key="2">
    <source>
        <dbReference type="EMBL" id="CAK0907592.1"/>
    </source>
</evidence>
<dbReference type="Proteomes" id="UP001189429">
    <property type="component" value="Unassembled WGS sequence"/>
</dbReference>
<protein>
    <submittedName>
        <fullName evidence="2">Uncharacterized protein</fullName>
    </submittedName>
</protein>